<reference evidence="1" key="1">
    <citation type="journal article" date="2021" name="Mol. Ecol. Resour.">
        <title>Apolygus lucorum genome provides insights into omnivorousness and mesophyll feeding.</title>
        <authorList>
            <person name="Liu Y."/>
            <person name="Liu H."/>
            <person name="Wang H."/>
            <person name="Huang T."/>
            <person name="Liu B."/>
            <person name="Yang B."/>
            <person name="Yin L."/>
            <person name="Li B."/>
            <person name="Zhang Y."/>
            <person name="Zhang S."/>
            <person name="Jiang F."/>
            <person name="Zhang X."/>
            <person name="Ren Y."/>
            <person name="Wang B."/>
            <person name="Wang S."/>
            <person name="Lu Y."/>
            <person name="Wu K."/>
            <person name="Fan W."/>
            <person name="Wang G."/>
        </authorList>
    </citation>
    <scope>NUCLEOTIDE SEQUENCE</scope>
    <source>
        <strain evidence="1">12Hb</strain>
    </source>
</reference>
<evidence type="ECO:0000313" key="2">
    <source>
        <dbReference type="Proteomes" id="UP000466442"/>
    </source>
</evidence>
<organism evidence="1 2">
    <name type="scientific">Apolygus lucorum</name>
    <name type="common">Small green plant bug</name>
    <name type="synonym">Lygocoris lucorum</name>
    <dbReference type="NCBI Taxonomy" id="248454"/>
    <lineage>
        <taxon>Eukaryota</taxon>
        <taxon>Metazoa</taxon>
        <taxon>Ecdysozoa</taxon>
        <taxon>Arthropoda</taxon>
        <taxon>Hexapoda</taxon>
        <taxon>Insecta</taxon>
        <taxon>Pterygota</taxon>
        <taxon>Neoptera</taxon>
        <taxon>Paraneoptera</taxon>
        <taxon>Hemiptera</taxon>
        <taxon>Heteroptera</taxon>
        <taxon>Panheteroptera</taxon>
        <taxon>Cimicomorpha</taxon>
        <taxon>Miridae</taxon>
        <taxon>Mirini</taxon>
        <taxon>Apolygus</taxon>
    </lineage>
</organism>
<evidence type="ECO:0000313" key="1">
    <source>
        <dbReference type="EMBL" id="KAF6209853.1"/>
    </source>
</evidence>
<gene>
    <name evidence="1" type="ORF">GE061_015606</name>
</gene>
<name>A0A8S9XLM1_APOLU</name>
<keyword evidence="2" id="KW-1185">Reference proteome</keyword>
<comment type="caution">
    <text evidence="1">The sequence shown here is derived from an EMBL/GenBank/DDBJ whole genome shotgun (WGS) entry which is preliminary data.</text>
</comment>
<sequence length="127" mass="13531">MLLSVVKGHANTLPLAPTFSAFLSSVSANSLASQETSAVIFIHIFKESTSLGNRTIFRTTSDGFFIDDLCGSPHFPVAVAFVKPAALQVRKTALRTTAGNALDPSRIGIPRSPNKVGSFLISERQTP</sequence>
<dbReference type="EMBL" id="WIXP02000006">
    <property type="protein sequence ID" value="KAF6209853.1"/>
    <property type="molecule type" value="Genomic_DNA"/>
</dbReference>
<protein>
    <submittedName>
        <fullName evidence="1">Uncharacterized protein</fullName>
    </submittedName>
</protein>
<dbReference type="AlphaFoldDB" id="A0A8S9XLM1"/>
<dbReference type="Proteomes" id="UP000466442">
    <property type="component" value="Unassembled WGS sequence"/>
</dbReference>
<proteinExistence type="predicted"/>
<accession>A0A8S9XLM1</accession>